<name>A0ACC2F4K7_DALPE</name>
<evidence type="ECO:0000313" key="2">
    <source>
        <dbReference type="Proteomes" id="UP001157502"/>
    </source>
</evidence>
<evidence type="ECO:0000313" key="1">
    <source>
        <dbReference type="EMBL" id="KAJ7986308.1"/>
    </source>
</evidence>
<protein>
    <submittedName>
        <fullName evidence="1">Uncharacterized protein</fullName>
    </submittedName>
</protein>
<organism evidence="1 2">
    <name type="scientific">Dallia pectoralis</name>
    <name type="common">Alaska blackfish</name>
    <dbReference type="NCBI Taxonomy" id="75939"/>
    <lineage>
        <taxon>Eukaryota</taxon>
        <taxon>Metazoa</taxon>
        <taxon>Chordata</taxon>
        <taxon>Craniata</taxon>
        <taxon>Vertebrata</taxon>
        <taxon>Euteleostomi</taxon>
        <taxon>Actinopterygii</taxon>
        <taxon>Neopterygii</taxon>
        <taxon>Teleostei</taxon>
        <taxon>Protacanthopterygii</taxon>
        <taxon>Esociformes</taxon>
        <taxon>Umbridae</taxon>
        <taxon>Dallia</taxon>
    </lineage>
</organism>
<sequence length="335" mass="37732">RTEALGQSSRVACKRRLLPGSSPSSLAVLPPPWLFSLLTGCPPSSLAVLPPLQVTSGETPVERHQWGDTSGVTPVERHQWRLQRRHQRRRQQWRPQQTDPRIENRSPIMAKLFRAVILGPPGSGKGTISGRIAHRFALTHLSSGDFLRENITAKTEAGILAKTYIDRGLLVPDHVITRLLLTKLEEMTRHSWLMDGFPRTLAQANALNSTCDLDLVISLNIPFETLKDRLSERWVHPASGRVYNLGFNPPRRQGRDDISGEPLIQHEDDKPEALVARLRHYKDQVKPVIDLYKSKSILHTFSGTETDRIWPYINSLISTKIPSISQTVTQHAPLP</sequence>
<feature type="non-terminal residue" evidence="1">
    <location>
        <position position="1"/>
    </location>
</feature>
<accession>A0ACC2F4K7</accession>
<proteinExistence type="predicted"/>
<dbReference type="Proteomes" id="UP001157502">
    <property type="component" value="Chromosome 34"/>
</dbReference>
<comment type="caution">
    <text evidence="1">The sequence shown here is derived from an EMBL/GenBank/DDBJ whole genome shotgun (WGS) entry which is preliminary data.</text>
</comment>
<keyword evidence="2" id="KW-1185">Reference proteome</keyword>
<reference evidence="1" key="1">
    <citation type="submission" date="2021-05" db="EMBL/GenBank/DDBJ databases">
        <authorList>
            <person name="Pan Q."/>
            <person name="Jouanno E."/>
            <person name="Zahm M."/>
            <person name="Klopp C."/>
            <person name="Cabau C."/>
            <person name="Louis A."/>
            <person name="Berthelot C."/>
            <person name="Parey E."/>
            <person name="Roest Crollius H."/>
            <person name="Montfort J."/>
            <person name="Robinson-Rechavi M."/>
            <person name="Bouchez O."/>
            <person name="Lampietro C."/>
            <person name="Lopez Roques C."/>
            <person name="Donnadieu C."/>
            <person name="Postlethwait J."/>
            <person name="Bobe J."/>
            <person name="Dillon D."/>
            <person name="Chandos A."/>
            <person name="von Hippel F."/>
            <person name="Guiguen Y."/>
        </authorList>
    </citation>
    <scope>NUCLEOTIDE SEQUENCE</scope>
    <source>
        <strain evidence="1">YG-Jan2019</strain>
    </source>
</reference>
<dbReference type="EMBL" id="CM055761">
    <property type="protein sequence ID" value="KAJ7986308.1"/>
    <property type="molecule type" value="Genomic_DNA"/>
</dbReference>
<gene>
    <name evidence="1" type="ORF">DPEC_G00338580</name>
</gene>